<dbReference type="InterPro" id="IPR055178">
    <property type="entry name" value="RsdA/BaiN/AoA(So)-like_dom"/>
</dbReference>
<evidence type="ECO:0000256" key="3">
    <source>
        <dbReference type="ARBA" id="ARBA00022827"/>
    </source>
</evidence>
<dbReference type="Pfam" id="PF03486">
    <property type="entry name" value="HI0933_like"/>
    <property type="match status" value="1"/>
</dbReference>
<comment type="cofactor">
    <cofactor evidence="1">
        <name>FAD</name>
        <dbReference type="ChEBI" id="CHEBI:57692"/>
    </cofactor>
</comment>
<organism evidence="6 7">
    <name type="scientific">Megamonas hypermegale</name>
    <dbReference type="NCBI Taxonomy" id="158847"/>
    <lineage>
        <taxon>Bacteria</taxon>
        <taxon>Bacillati</taxon>
        <taxon>Bacillota</taxon>
        <taxon>Negativicutes</taxon>
        <taxon>Selenomonadales</taxon>
        <taxon>Selenomonadaceae</taxon>
        <taxon>Megamonas</taxon>
    </lineage>
</organism>
<sequence length="412" mass="45335">MQKVIVIGGGAAGLMAAVTAAQNGAEVLLLEKNDRLGKKLLITGKGRCNVTNTAPLQDFVKNIPGNGRFLYSVFSKFFNWDTWSFFEELNVPLKEERGGRVFPVSDKAIDIVNAFVNLLYSLAVQIKYNEDVKEIKVENNKAVGVVTSKGDFYKADSVILATGGASYPGTGSNGEGFKIAQAVGHNIVDLHPALVPLECEEDWVKNWQGLSLRNINAKVIVDGKEEREMFGEMLFTHFGVSGPIILSLSRQIALDLKAGKNVELSINLKPALTREQLDKRICRDFEKYSRKQIKNALHDLLPSKMIMDIIDLAVIDEDKFVNQISKEERERLVDLLQNLTITITRTRPLSEAIVTGGGISTKEINPKTMESKLIGNLYCIGEVVDVDAFTGGYNLQAAFSMGYVAGVDCAKE</sequence>
<dbReference type="InterPro" id="IPR004792">
    <property type="entry name" value="BaiN-like"/>
</dbReference>
<dbReference type="InterPro" id="IPR023166">
    <property type="entry name" value="BaiN-like_dom_sf"/>
</dbReference>
<name>A0A239TJ46_9FIRM</name>
<dbReference type="PANTHER" id="PTHR42887:SF2">
    <property type="entry name" value="OS12G0638800 PROTEIN"/>
    <property type="match status" value="1"/>
</dbReference>
<dbReference type="InterPro" id="IPR057661">
    <property type="entry name" value="RsdA/BaiN/AoA(So)_Rossmann"/>
</dbReference>
<dbReference type="eggNOG" id="COG2081">
    <property type="taxonomic scope" value="Bacteria"/>
</dbReference>
<dbReference type="SUPFAM" id="SSF160996">
    <property type="entry name" value="HI0933 insert domain-like"/>
    <property type="match status" value="1"/>
</dbReference>
<dbReference type="PRINTS" id="PR00411">
    <property type="entry name" value="PNDRDTASEI"/>
</dbReference>
<dbReference type="SUPFAM" id="SSF51905">
    <property type="entry name" value="FAD/NAD(P)-binding domain"/>
    <property type="match status" value="1"/>
</dbReference>
<evidence type="ECO:0000259" key="5">
    <source>
        <dbReference type="Pfam" id="PF22780"/>
    </source>
</evidence>
<protein>
    <submittedName>
        <fullName evidence="6">Tricarballylate dehydrogenase</fullName>
    </submittedName>
</protein>
<evidence type="ECO:0000313" key="6">
    <source>
        <dbReference type="EMBL" id="SNU97767.1"/>
    </source>
</evidence>
<feature type="domain" description="RsdA/BaiN/AoA(So)-like insert" evidence="5">
    <location>
        <begin position="191"/>
        <end position="354"/>
    </location>
</feature>
<dbReference type="InterPro" id="IPR036188">
    <property type="entry name" value="FAD/NAD-bd_sf"/>
</dbReference>
<evidence type="ECO:0000259" key="4">
    <source>
        <dbReference type="Pfam" id="PF03486"/>
    </source>
</evidence>
<dbReference type="AlphaFoldDB" id="A0A239TJ46"/>
<evidence type="ECO:0000313" key="7">
    <source>
        <dbReference type="Proteomes" id="UP000215383"/>
    </source>
</evidence>
<dbReference type="NCBIfam" id="TIGR00275">
    <property type="entry name" value="aminoacetone oxidase family FAD-binding enzyme"/>
    <property type="match status" value="1"/>
</dbReference>
<keyword evidence="2" id="KW-0285">Flavoprotein</keyword>
<dbReference type="Proteomes" id="UP000215383">
    <property type="component" value="Chromosome 1"/>
</dbReference>
<dbReference type="Gene3D" id="3.50.50.60">
    <property type="entry name" value="FAD/NAD(P)-binding domain"/>
    <property type="match status" value="1"/>
</dbReference>
<dbReference type="PANTHER" id="PTHR42887">
    <property type="entry name" value="OS12G0638800 PROTEIN"/>
    <property type="match status" value="1"/>
</dbReference>
<dbReference type="Pfam" id="PF22780">
    <property type="entry name" value="HI0933_like_1st"/>
    <property type="match status" value="1"/>
</dbReference>
<evidence type="ECO:0000256" key="1">
    <source>
        <dbReference type="ARBA" id="ARBA00001974"/>
    </source>
</evidence>
<dbReference type="PRINTS" id="PR00368">
    <property type="entry name" value="FADPNR"/>
</dbReference>
<dbReference type="Gene3D" id="1.10.8.260">
    <property type="entry name" value="HI0933 insert domain-like"/>
    <property type="match status" value="1"/>
</dbReference>
<gene>
    <name evidence="6" type="ORF">SAMEA4364220_00814</name>
</gene>
<dbReference type="EMBL" id="LT906446">
    <property type="protein sequence ID" value="SNU97767.1"/>
    <property type="molecule type" value="Genomic_DNA"/>
</dbReference>
<keyword evidence="7" id="KW-1185">Reference proteome</keyword>
<dbReference type="GeneID" id="78506838"/>
<keyword evidence="3" id="KW-0274">FAD</keyword>
<reference evidence="6 7" key="1">
    <citation type="submission" date="2017-06" db="EMBL/GenBank/DDBJ databases">
        <authorList>
            <consortium name="Pathogen Informatics"/>
        </authorList>
    </citation>
    <scope>NUCLEOTIDE SEQUENCE [LARGE SCALE GENOMIC DNA]</scope>
    <source>
        <strain evidence="6 7">NCTC10570</strain>
    </source>
</reference>
<dbReference type="RefSeq" id="WP_027890465.1">
    <property type="nucleotide sequence ID" value="NZ_LT906446.1"/>
</dbReference>
<dbReference type="Gene3D" id="2.40.30.10">
    <property type="entry name" value="Translation factors"/>
    <property type="match status" value="1"/>
</dbReference>
<accession>A0A239TJ46</accession>
<feature type="domain" description="RsdA/BaiN/AoA(So)-like Rossmann fold-like" evidence="4">
    <location>
        <begin position="3"/>
        <end position="406"/>
    </location>
</feature>
<proteinExistence type="predicted"/>
<evidence type="ECO:0000256" key="2">
    <source>
        <dbReference type="ARBA" id="ARBA00022630"/>
    </source>
</evidence>